<name>A0A2S6A427_9NOCA</name>
<dbReference type="InterPro" id="IPR001227">
    <property type="entry name" value="Ac_transferase_dom_sf"/>
</dbReference>
<dbReference type="PANTHER" id="PTHR42681">
    <property type="entry name" value="MALONYL-COA-ACYL CARRIER PROTEIN TRANSACYLASE, MITOCHONDRIAL"/>
    <property type="match status" value="1"/>
</dbReference>
<comment type="similarity">
    <text evidence="1">Belongs to the FabD family.</text>
</comment>
<gene>
    <name evidence="7" type="primary">fabD</name>
    <name evidence="7" type="ORF">C5F51_19085</name>
</gene>
<dbReference type="AlphaFoldDB" id="A0A2S6A427"/>
<keyword evidence="8" id="KW-1185">Reference proteome</keyword>
<feature type="domain" description="Malonyl-CoA:ACP transacylase (MAT)" evidence="6">
    <location>
        <begin position="5"/>
        <end position="310"/>
    </location>
</feature>
<dbReference type="SUPFAM" id="SSF55048">
    <property type="entry name" value="Probable ACP-binding domain of malonyl-CoA ACP transacylase"/>
    <property type="match status" value="1"/>
</dbReference>
<evidence type="ECO:0000313" key="8">
    <source>
        <dbReference type="Proteomes" id="UP000238356"/>
    </source>
</evidence>
<dbReference type="FunFam" id="3.30.70.250:FF:000001">
    <property type="entry name" value="Malonyl CoA-acyl carrier protein transacylase"/>
    <property type="match status" value="1"/>
</dbReference>
<dbReference type="SUPFAM" id="SSF52151">
    <property type="entry name" value="FabD/lysophospholipase-like"/>
    <property type="match status" value="1"/>
</dbReference>
<accession>A0A2S6A427</accession>
<dbReference type="Pfam" id="PF00698">
    <property type="entry name" value="Acyl_transf_1"/>
    <property type="match status" value="1"/>
</dbReference>
<dbReference type="InterPro" id="IPR050858">
    <property type="entry name" value="Mal-CoA-ACP_Trans/PKS_FabD"/>
</dbReference>
<dbReference type="Gene3D" id="3.30.70.250">
    <property type="entry name" value="Malonyl-CoA ACP transacylase, ACP-binding"/>
    <property type="match status" value="1"/>
</dbReference>
<dbReference type="Proteomes" id="UP000238356">
    <property type="component" value="Unassembled WGS sequence"/>
</dbReference>
<comment type="caution">
    <text evidence="7">The sequence shown here is derived from an EMBL/GenBank/DDBJ whole genome shotgun (WGS) entry which is preliminary data.</text>
</comment>
<evidence type="ECO:0000259" key="6">
    <source>
        <dbReference type="SMART" id="SM00827"/>
    </source>
</evidence>
<organism evidence="7 8">
    <name type="scientific">Nocardia nova</name>
    <dbReference type="NCBI Taxonomy" id="37330"/>
    <lineage>
        <taxon>Bacteria</taxon>
        <taxon>Bacillati</taxon>
        <taxon>Actinomycetota</taxon>
        <taxon>Actinomycetes</taxon>
        <taxon>Mycobacteriales</taxon>
        <taxon>Nocardiaceae</taxon>
        <taxon>Nocardia</taxon>
    </lineage>
</organism>
<dbReference type="GO" id="GO:0004314">
    <property type="term" value="F:[acyl-carrier-protein] S-malonyltransferase activity"/>
    <property type="evidence" value="ECO:0007669"/>
    <property type="project" value="UniProtKB-EC"/>
</dbReference>
<protein>
    <recommendedName>
        <fullName evidence="2">[acyl-carrier-protein] S-malonyltransferase</fullName>
        <ecNumber evidence="2">2.3.1.39</ecNumber>
    </recommendedName>
</protein>
<keyword evidence="4" id="KW-0012">Acyltransferase</keyword>
<dbReference type="SMART" id="SM00827">
    <property type="entry name" value="PKS_AT"/>
    <property type="match status" value="1"/>
</dbReference>
<dbReference type="GO" id="GO:0005829">
    <property type="term" value="C:cytosol"/>
    <property type="evidence" value="ECO:0007669"/>
    <property type="project" value="TreeGrafter"/>
</dbReference>
<dbReference type="PANTHER" id="PTHR42681:SF1">
    <property type="entry name" value="MALONYL-COA-ACYL CARRIER PROTEIN TRANSACYLASE, MITOCHONDRIAL"/>
    <property type="match status" value="1"/>
</dbReference>
<dbReference type="Gene3D" id="3.40.366.10">
    <property type="entry name" value="Malonyl-Coenzyme A Acyl Carrier Protein, domain 2"/>
    <property type="match status" value="1"/>
</dbReference>
<evidence type="ECO:0000256" key="5">
    <source>
        <dbReference type="ARBA" id="ARBA00048462"/>
    </source>
</evidence>
<evidence type="ECO:0000256" key="2">
    <source>
        <dbReference type="ARBA" id="ARBA00013258"/>
    </source>
</evidence>
<proteinExistence type="inferred from homology"/>
<dbReference type="InterPro" id="IPR014043">
    <property type="entry name" value="Acyl_transferase_dom"/>
</dbReference>
<dbReference type="EC" id="2.3.1.39" evidence="2"/>
<evidence type="ECO:0000256" key="1">
    <source>
        <dbReference type="ARBA" id="ARBA00008217"/>
    </source>
</evidence>
<evidence type="ECO:0000313" key="7">
    <source>
        <dbReference type="EMBL" id="PPJ26774.1"/>
    </source>
</evidence>
<keyword evidence="3 7" id="KW-0808">Transferase</keyword>
<comment type="catalytic activity">
    <reaction evidence="5">
        <text>holo-[ACP] + malonyl-CoA = malonyl-[ACP] + CoA</text>
        <dbReference type="Rhea" id="RHEA:41792"/>
        <dbReference type="Rhea" id="RHEA-COMP:9623"/>
        <dbReference type="Rhea" id="RHEA-COMP:9685"/>
        <dbReference type="ChEBI" id="CHEBI:57287"/>
        <dbReference type="ChEBI" id="CHEBI:57384"/>
        <dbReference type="ChEBI" id="CHEBI:64479"/>
        <dbReference type="ChEBI" id="CHEBI:78449"/>
        <dbReference type="EC" id="2.3.1.39"/>
    </reaction>
</comment>
<reference evidence="7 8" key="1">
    <citation type="submission" date="2018-02" db="EMBL/GenBank/DDBJ databases">
        <title>8 Nocardia nova and 1 Nocardia cyriacigeorgica strain used for evolution to TMP-SMX.</title>
        <authorList>
            <person name="Mehta H."/>
            <person name="Weng J."/>
            <person name="Shamoo Y."/>
        </authorList>
    </citation>
    <scope>NUCLEOTIDE SEQUENCE [LARGE SCALE GENOMIC DNA]</scope>
    <source>
        <strain evidence="7 8">BAA2227</strain>
    </source>
</reference>
<evidence type="ECO:0000256" key="3">
    <source>
        <dbReference type="ARBA" id="ARBA00022679"/>
    </source>
</evidence>
<dbReference type="InterPro" id="IPR016036">
    <property type="entry name" value="Malonyl_transacylase_ACP-bd"/>
</dbReference>
<dbReference type="InterPro" id="IPR004410">
    <property type="entry name" value="Malonyl_CoA-ACP_transAc_FabD"/>
</dbReference>
<dbReference type="InterPro" id="IPR016035">
    <property type="entry name" value="Acyl_Trfase/lysoPLipase"/>
</dbReference>
<dbReference type="NCBIfam" id="TIGR00128">
    <property type="entry name" value="fabD"/>
    <property type="match status" value="1"/>
</dbReference>
<dbReference type="EMBL" id="PSZD01000011">
    <property type="protein sequence ID" value="PPJ26774.1"/>
    <property type="molecule type" value="Genomic_DNA"/>
</dbReference>
<sequence>MLAFVFPGQGAQFPGMGKALADTYPVAREVFDRADAAIEFGLGELCFGGDPAELARTEYAQPAILATSVAAYRGLVSETGIHPVVVAGHSLGEITAHVCAGALDFETAVRLVRRRGALMQEAVPPGEGSMVAVMGLAADEVDRICAAAAQSEVVAVANYNGASQTVISGHTGAVARARRLADERGAITRVLEVSAPFHCALMAPAAAAFRSELARAEFTTPRIPVVDGTSGDWRAGADPAGALSAQICAPVRWDAVMAGLTARGVRYVIEAGPGARLTSMVRRSEKSIAATHFGAPEDLDAVLDLLADRPWTRREPGYWRHGERGDLYAPGTSEIVWAGTDESEPMTDAAWTVRSDGSRLRRYGPMAVITADNALHTFDPDAWTPREDGAYLRRDHLAVEYPADGGETFDPAEWIVDPAGTLRRRDGSRVIWPDGDEWNFATP</sequence>
<evidence type="ECO:0000256" key="4">
    <source>
        <dbReference type="ARBA" id="ARBA00023315"/>
    </source>
</evidence>
<dbReference type="RefSeq" id="WP_104363694.1">
    <property type="nucleotide sequence ID" value="NZ_PSZD01000011.1"/>
</dbReference>
<dbReference type="GO" id="GO:0006633">
    <property type="term" value="P:fatty acid biosynthetic process"/>
    <property type="evidence" value="ECO:0007669"/>
    <property type="project" value="TreeGrafter"/>
</dbReference>